<evidence type="ECO:0000313" key="1">
    <source>
        <dbReference type="EMBL" id="AAH11481.1"/>
    </source>
</evidence>
<reference evidence="2" key="1">
    <citation type="journal article" date="2001" name="Science">
        <title>The sequence of the human genome.</title>
        <authorList>
            <person name="Venter J.C."/>
            <person name="Adams M.D."/>
            <person name="Myers E.W."/>
            <person name="Li P.W."/>
            <person name="Mural R.J."/>
            <person name="Sutton G.G."/>
            <person name="Smith H.O."/>
            <person name="Yandell M."/>
            <person name="Evans C.A."/>
            <person name="Holt R.A."/>
            <person name="Gocayne J.D."/>
            <person name="Amanatides P."/>
            <person name="Ballew R.M."/>
            <person name="Huson D.H."/>
            <person name="Wortman J.R."/>
            <person name="Zhang Q."/>
            <person name="Kodira C.D."/>
            <person name="Zheng X.H."/>
            <person name="Chen L."/>
            <person name="Skupski M."/>
            <person name="Subramanian G."/>
            <person name="Thomas P.D."/>
            <person name="Zhang J."/>
            <person name="Gabor Miklos G.L."/>
            <person name="Nelson C."/>
            <person name="Broder S."/>
            <person name="Clark A.G."/>
            <person name="Nadeau J."/>
            <person name="McKusick V.A."/>
            <person name="Zinder N."/>
            <person name="Levine A.J."/>
            <person name="Roberts R.J."/>
            <person name="Simon M."/>
            <person name="Slayman C."/>
            <person name="Hunkapiller M."/>
            <person name="Bolanos R."/>
            <person name="Delcher A."/>
            <person name="Dew I."/>
            <person name="Fasulo D."/>
            <person name="Flanigan M."/>
            <person name="Florea L."/>
            <person name="Halpern A."/>
            <person name="Hannenhalli S."/>
            <person name="Kravitz S."/>
            <person name="Levy S."/>
            <person name="Mobarry C."/>
            <person name="Reinert K."/>
            <person name="Remington K."/>
            <person name="Abu-Threideh J."/>
            <person name="Beasley E."/>
            <person name="Biddick K."/>
            <person name="Bonazzi V."/>
            <person name="Brandon R."/>
            <person name="Cargill M."/>
            <person name="Chandramouliswaran I."/>
            <person name="Charlab R."/>
            <person name="Chaturvedi K."/>
            <person name="Deng Z."/>
            <person name="Di Francesco V."/>
            <person name="Dunn P."/>
            <person name="Eilbeck K."/>
            <person name="Evangelista C."/>
            <person name="Gabrielian A.E."/>
            <person name="Gan W."/>
            <person name="Ge W."/>
            <person name="Gong F."/>
            <person name="Gu Z."/>
            <person name="Guan P."/>
            <person name="Heiman T.J."/>
            <person name="Higgins M.E."/>
            <person name="Ji R.R."/>
            <person name="Ke Z."/>
            <person name="Ketchum K.A."/>
            <person name="Lai Z."/>
            <person name="Lei Y."/>
            <person name="Li Z."/>
            <person name="Li J."/>
            <person name="Liang Y."/>
            <person name="Lin X."/>
            <person name="Lu F."/>
            <person name="Merkulov G.V."/>
            <person name="Milshina N."/>
            <person name="Moore H.M."/>
            <person name="Naik A.K."/>
            <person name="Narayan V.A."/>
            <person name="Neelam B."/>
            <person name="Nusskern D."/>
            <person name="Rusch D.B."/>
            <person name="Salzberg S."/>
            <person name="Shao W."/>
            <person name="Shue B."/>
            <person name="Sun J."/>
            <person name="Wang Z."/>
            <person name="Wang A."/>
            <person name="Wang X."/>
            <person name="Wang J."/>
            <person name="Wei M."/>
            <person name="Wides R."/>
            <person name="Xiao C."/>
            <person name="Yan C."/>
            <person name="Yao A."/>
            <person name="Ye J."/>
            <person name="Zhan M."/>
            <person name="Zhang W."/>
            <person name="Zhang H."/>
            <person name="Zhao Q."/>
            <person name="Zheng L."/>
            <person name="Zhong F."/>
            <person name="Zhong W."/>
            <person name="Zhu S."/>
            <person name="Zhao S."/>
            <person name="Gilbert D."/>
            <person name="Baumhueter S."/>
            <person name="Spier G."/>
            <person name="Carter C."/>
            <person name="Cravchik A."/>
            <person name="Woodage T."/>
            <person name="Ali F."/>
            <person name="An H."/>
            <person name="Awe A."/>
            <person name="Baldwin D."/>
            <person name="Baden H."/>
            <person name="Barnstead M."/>
            <person name="Barrow I."/>
            <person name="Beeson K."/>
            <person name="Busam D."/>
            <person name="Carver A."/>
            <person name="Center A."/>
            <person name="Cheng M.L."/>
            <person name="Curry L."/>
            <person name="Danaher S."/>
            <person name="Davenport L."/>
            <person name="Desilets R."/>
            <person name="Dietz S."/>
            <person name="Dodson K."/>
            <person name="Doup L."/>
            <person name="Ferriera S."/>
            <person name="Garg N."/>
            <person name="Gluecksmann A."/>
            <person name="Hart B."/>
            <person name="Haynes J."/>
            <person name="Haynes C."/>
            <person name="Heiner C."/>
            <person name="Hladun S."/>
            <person name="Hostin D."/>
            <person name="Houck J."/>
            <person name="Howland T."/>
            <person name="Ibegwam C."/>
            <person name="Johnson J."/>
            <person name="Kalush F."/>
            <person name="Kline L."/>
            <person name="Koduru S."/>
            <person name="Love A."/>
            <person name="Mann F."/>
            <person name="May D."/>
            <person name="McCawley S."/>
            <person name="McIntosh T."/>
            <person name="McMullen I."/>
            <person name="Moy M."/>
            <person name="Moy L."/>
            <person name="Murphy B."/>
            <person name="Nelson K."/>
            <person name="Pfannkoch C."/>
            <person name="Pratts E."/>
            <person name="Puri V."/>
            <person name="Qureshi H."/>
            <person name="Reardon M."/>
            <person name="Rodriguez R."/>
            <person name="Rogers Y.H."/>
            <person name="Romblad D."/>
            <person name="Ruhfel B."/>
            <person name="Scott R."/>
            <person name="Sitter C."/>
            <person name="Smallwood M."/>
            <person name="Stewart E."/>
            <person name="Strong R."/>
            <person name="Suh E."/>
            <person name="Thomas R."/>
            <person name="Tint N.N."/>
            <person name="Tse S."/>
            <person name="Vech C."/>
            <person name="Wang G."/>
            <person name="Wetter J."/>
            <person name="Williams S."/>
            <person name="Williams M."/>
            <person name="Windsor S."/>
            <person name="Winn-Deen E."/>
            <person name="Wolfe K."/>
            <person name="Zaveri J."/>
            <person name="Zaveri K."/>
            <person name="Abril J.F."/>
            <person name="Guigo R."/>
            <person name="Campbell M.J."/>
            <person name="Sjolander K.V."/>
            <person name="Karlak B."/>
            <person name="Kejariwal A."/>
            <person name="Mi H."/>
            <person name="Lazareva B."/>
            <person name="Hatton T."/>
            <person name="Narechania A."/>
            <person name="Diemer K."/>
            <person name="Muruganujan A."/>
            <person name="Guo N."/>
            <person name="Sato S."/>
            <person name="Bafna V."/>
            <person name="Istrail S."/>
            <person name="Lippert R."/>
            <person name="Schwartz R."/>
            <person name="Walenz B."/>
            <person name="Yooseph S."/>
            <person name="Allen D."/>
            <person name="Basu A."/>
            <person name="Baxendale J."/>
            <person name="Blick L."/>
            <person name="Caminha M."/>
            <person name="Carnes-Stine J."/>
            <person name="Caulk P."/>
            <person name="Chiang Y.H."/>
            <person name="Coyne M."/>
            <person name="Dahlke C."/>
            <person name="Mays A."/>
            <person name="Dombroski M."/>
            <person name="Donnelly M."/>
            <person name="Ely D."/>
            <person name="Esparham S."/>
            <person name="Fosler C."/>
            <person name="Gire H."/>
            <person name="Glanowski S."/>
            <person name="Glasser K."/>
            <person name="Glodek A."/>
            <person name="Gorokhov M."/>
            <person name="Graham K."/>
            <person name="Gropman B."/>
            <person name="Harris M."/>
            <person name="Heil J."/>
            <person name="Henderson S."/>
            <person name="Hoover J."/>
            <person name="Jennings D."/>
            <person name="Jordan C."/>
            <person name="Jordan J."/>
            <person name="Kasha J."/>
            <person name="Kagan L."/>
            <person name="Kraft C."/>
            <person name="Levitsky A."/>
            <person name="Lewis M."/>
            <person name="Liu X."/>
            <person name="Lopez J."/>
            <person name="Ma D."/>
            <person name="Majoros W."/>
            <person name="McDaniel J."/>
            <person name="Murphy S."/>
            <person name="Newman M."/>
            <person name="Nguyen T."/>
            <person name="Nguyen N."/>
            <person name="Nodell M."/>
            <person name="Pan S."/>
            <person name="Peck J."/>
            <person name="Peterson M."/>
            <person name="Rowe W."/>
            <person name="Sanders R."/>
            <person name="Scott J."/>
            <person name="Simpson M."/>
            <person name="Smith T."/>
            <person name="Sprague A."/>
            <person name="Stockwell T."/>
            <person name="Turner R."/>
            <person name="Venter E."/>
            <person name="Wang M."/>
            <person name="Wen M."/>
            <person name="Wu D."/>
            <person name="Wu M."/>
            <person name="Xia A."/>
            <person name="Zandieh A."/>
            <person name="Zhu X."/>
        </authorList>
    </citation>
    <scope>NUCLEOTIDE SEQUENCE</scope>
</reference>
<protein>
    <submittedName>
        <fullName evidence="2">Chromosome 20 open reading frame 135</fullName>
    </submittedName>
</protein>
<dbReference type="EMBL" id="CH471077">
    <property type="protein sequence ID" value="EAW75203.1"/>
    <property type="molecule type" value="Genomic_DNA"/>
</dbReference>
<accession>Q96F95</accession>
<proteinExistence type="evidence at transcript level"/>
<organism evidence="1">
    <name type="scientific">Homo sapiens</name>
    <name type="common">Human</name>
    <dbReference type="NCBI Taxonomy" id="9606"/>
    <lineage>
        <taxon>Eukaryota</taxon>
        <taxon>Metazoa</taxon>
        <taxon>Chordata</taxon>
        <taxon>Craniata</taxon>
        <taxon>Vertebrata</taxon>
        <taxon>Euteleostomi</taxon>
        <taxon>Mammalia</taxon>
        <taxon>Eutheria</taxon>
        <taxon>Euarchontoglires</taxon>
        <taxon>Primates</taxon>
        <taxon>Haplorrhini</taxon>
        <taxon>Catarrhini</taxon>
        <taxon>Hominidae</taxon>
        <taxon>Homo</taxon>
    </lineage>
</organism>
<sequence length="112" mass="12095">AAQRVGQRVASELAGQLAELLQEALRLAARPTWRPPQRIPAQRLVPQQPHARRGCRAGQRPVAAAPAHGAHVIPAEGHGPAAEWVGVAGGQVDLEHAHQRLHEADDAHERWP</sequence>
<dbReference type="EMBL" id="BC011481">
    <property type="protein sequence ID" value="AAH11481.1"/>
    <property type="molecule type" value="mRNA"/>
</dbReference>
<gene>
    <name evidence="2" type="primary">C20orf135</name>
    <name evidence="2" type="ORF">hCG_2018443</name>
</gene>
<name>Q96F95_HUMAN</name>
<feature type="non-terminal residue" evidence="1">
    <location>
        <position position="1"/>
    </location>
</feature>
<evidence type="ECO:0000313" key="2">
    <source>
        <dbReference type="EMBL" id="EAW75203.1"/>
    </source>
</evidence>
<dbReference type="AlphaFoldDB" id="Q96F95"/>
<reference evidence="2" key="3">
    <citation type="submission" date="2005-09" db="EMBL/GenBank/DDBJ databases">
        <authorList>
            <person name="Mural R.J."/>
            <person name="Istrail S."/>
            <person name="Sutton G."/>
            <person name="Florea L."/>
            <person name="Halpern A.L."/>
            <person name="Mobarry C.M."/>
            <person name="Lippert R."/>
            <person name="Walenz B."/>
            <person name="Shatkay H."/>
            <person name="Dew I."/>
            <person name="Miller J.R."/>
            <person name="Flanigan M.J."/>
            <person name="Edwards N.J."/>
            <person name="Bolanos R."/>
            <person name="Fasulo D."/>
            <person name="Halldorsson B.V."/>
            <person name="Hannenhalli S."/>
            <person name="Turner R."/>
            <person name="Yooseph S."/>
            <person name="Lu F."/>
            <person name="Nusskern D.R."/>
            <person name="Shue B.C."/>
            <person name="Zheng X.H."/>
            <person name="Zhong F."/>
            <person name="Delcher A.L."/>
            <person name="Huson D.H."/>
            <person name="Kravitz S.A."/>
            <person name="Mouchard L."/>
            <person name="Reinert K."/>
            <person name="Remington K.A."/>
            <person name="Clark A.G."/>
            <person name="Waterman M.S."/>
            <person name="Eichler E.E."/>
            <person name="Adams M.D."/>
            <person name="Hunkapiller M.W."/>
            <person name="Myers E.W."/>
            <person name="Venter J.C."/>
        </authorList>
    </citation>
    <scope>NUCLEOTIDE SEQUENCE</scope>
</reference>
<reference evidence="1" key="2">
    <citation type="journal article" date="2004" name="Genome Res.">
        <title>The status, quality, and expansion of the NIH full-length cDNA project: the Mammalian Gene Collection (MGC).</title>
        <authorList>
            <consortium name="The MGC Project Team"/>
            <person name="Gerhard D.S."/>
            <person name="Wagner L."/>
            <person name="Feingold E.A."/>
            <person name="Shenmen C.M."/>
            <person name="Grouse L.H."/>
            <person name="Schuler G."/>
            <person name="Klein S.L."/>
            <person name="Old S."/>
            <person name="Rasooly R."/>
            <person name="Good P."/>
            <person name="Guyer M."/>
            <person name="Peck A.M."/>
            <person name="Derge J.G."/>
            <person name="Lipman D."/>
            <person name="Collins F.S."/>
            <person name="Jang W."/>
            <person name="Sherry S."/>
            <person name="Feolo M."/>
            <person name="Misquitta L."/>
            <person name="Lee E."/>
            <person name="Rotmistrovsky K."/>
            <person name="Greenhut S.F."/>
            <person name="Schaefer C.F."/>
            <person name="Buetow K."/>
            <person name="Bonner T.I."/>
            <person name="Haussler D."/>
            <person name="Kent J."/>
            <person name="Kiekhaus M."/>
            <person name="Furey T."/>
            <person name="Brent M."/>
            <person name="Prange C."/>
            <person name="Schreiber K."/>
            <person name="Shapiro N."/>
            <person name="Bhat N.K."/>
            <person name="Hopkins R.F."/>
            <person name="Hsie F."/>
            <person name="Driscoll T."/>
            <person name="Soares M.B."/>
            <person name="Casavant T.L."/>
            <person name="Scheetz T.E."/>
            <person name="Brown-stein M.J."/>
            <person name="Usdin T.B."/>
            <person name="Toshiyuki S."/>
            <person name="Carninci P."/>
            <person name="Piao Y."/>
            <person name="Dudekula D.B."/>
            <person name="Ko M.S."/>
            <person name="Kawakami K."/>
            <person name="Suzuki Y."/>
            <person name="Sugano S."/>
            <person name="Gruber C.E."/>
            <person name="Smith M.R."/>
            <person name="Simmons B."/>
            <person name="Moore T."/>
            <person name="Waterman R."/>
            <person name="Johnson S.L."/>
            <person name="Ruan Y."/>
            <person name="Wei C.L."/>
            <person name="Mathavan S."/>
            <person name="Gunaratne P.H."/>
            <person name="Wu J."/>
            <person name="Garcia A.M."/>
            <person name="Hulyk S.W."/>
            <person name="Fuh E."/>
            <person name="Yuan Y."/>
            <person name="Sneed A."/>
            <person name="Kowis C."/>
            <person name="Hodgson A."/>
            <person name="Muzny D.M."/>
            <person name="McPherson J."/>
            <person name="Gibbs R.A."/>
            <person name="Fahey J."/>
            <person name="Helton E."/>
            <person name="Ketteman M."/>
            <person name="Madan A."/>
            <person name="Rodrigues S."/>
            <person name="Sanchez A."/>
            <person name="Whiting M."/>
            <person name="Madari A."/>
            <person name="Young A.C."/>
            <person name="Wetherby K.D."/>
            <person name="Granite S.J."/>
            <person name="Kwong P.N."/>
            <person name="Brinkley C.P."/>
            <person name="Pearson R.L."/>
            <person name="Bouffard G.G."/>
            <person name="Blakesly R.W."/>
            <person name="Green E.D."/>
            <person name="Dickson M.C."/>
            <person name="Rodriguez A.C."/>
            <person name="Grimwood J."/>
            <person name="Schmutz J."/>
            <person name="Myers R.M."/>
            <person name="Butterfield Y.S."/>
            <person name="Griffith M."/>
            <person name="Griffith O.L."/>
            <person name="Krzywinski M.I."/>
            <person name="Liao N."/>
            <person name="Morin R."/>
            <person name="Morrin R."/>
            <person name="Palmquist D."/>
            <person name="Petrescu A.S."/>
            <person name="Skalska U."/>
            <person name="Smailus D.E."/>
            <person name="Stott J.M."/>
            <person name="Schnerch A."/>
            <person name="Schein J.E."/>
            <person name="Jones S.J."/>
            <person name="Holt R.A."/>
            <person name="Baross A."/>
            <person name="Marra M.A."/>
            <person name="Clifton S."/>
            <person name="Makowski K.A."/>
            <person name="Bosak S."/>
            <person name="Malek J."/>
        </authorList>
    </citation>
    <scope>NUCLEOTIDE SEQUENCE [LARGE SCALE MRNA]</scope>
    <source>
        <tissue evidence="1">Brain</tissue>
    </source>
</reference>
<dbReference type="ChiTaRS" id="ABHD16B">
    <property type="organism name" value="human"/>
</dbReference>